<sequence length="43" mass="4833">MESSFSWGWYFLAMLAVMAFSMGLTQFLGGGPGKSEREEHEDD</sequence>
<gene>
    <name evidence="2" type="ORF">PTKU64_85510</name>
</gene>
<keyword evidence="3" id="KW-1185">Reference proteome</keyword>
<accession>A0ABM7U111</accession>
<feature type="transmembrane region" description="Helical" evidence="1">
    <location>
        <begin position="6"/>
        <end position="28"/>
    </location>
</feature>
<evidence type="ECO:0000256" key="1">
    <source>
        <dbReference type="SAM" id="Phobius"/>
    </source>
</evidence>
<keyword evidence="1" id="KW-1133">Transmembrane helix</keyword>
<evidence type="ECO:0000313" key="3">
    <source>
        <dbReference type="Proteomes" id="UP001319874"/>
    </source>
</evidence>
<dbReference type="Proteomes" id="UP001319874">
    <property type="component" value="Chromosome 4"/>
</dbReference>
<keyword evidence="1" id="KW-0472">Membrane</keyword>
<reference evidence="2 3" key="1">
    <citation type="journal article" date="2022" name="Front. Microbiol.">
        <title>Identification and characterization of a novel class of self-sufficient cytochrome P450 hydroxylase involved in cyclohexanecarboxylate degradation in Paraburkholderia terrae strain KU-64.</title>
        <authorList>
            <person name="Yamamoto T."/>
            <person name="Hasegawa Y."/>
            <person name="Iwaki H."/>
        </authorList>
    </citation>
    <scope>NUCLEOTIDE SEQUENCE [LARGE SCALE GENOMIC DNA]</scope>
    <source>
        <strain evidence="2 3">KU-64</strain>
    </source>
</reference>
<protein>
    <submittedName>
        <fullName evidence="2">Uncharacterized protein</fullName>
    </submittedName>
</protein>
<proteinExistence type="predicted"/>
<organism evidence="2 3">
    <name type="scientific">Paraburkholderia terrae</name>
    <dbReference type="NCBI Taxonomy" id="311230"/>
    <lineage>
        <taxon>Bacteria</taxon>
        <taxon>Pseudomonadati</taxon>
        <taxon>Pseudomonadota</taxon>
        <taxon>Betaproteobacteria</taxon>
        <taxon>Burkholderiales</taxon>
        <taxon>Burkholderiaceae</taxon>
        <taxon>Paraburkholderia</taxon>
    </lineage>
</organism>
<name>A0ABM7U111_9BURK</name>
<dbReference type="EMBL" id="AP024958">
    <property type="protein sequence ID" value="BCZ84876.1"/>
    <property type="molecule type" value="Genomic_DNA"/>
</dbReference>
<evidence type="ECO:0000313" key="2">
    <source>
        <dbReference type="EMBL" id="BCZ84876.1"/>
    </source>
</evidence>
<keyword evidence="1" id="KW-0812">Transmembrane</keyword>